<keyword evidence="2" id="KW-1185">Reference proteome</keyword>
<proteinExistence type="predicted"/>
<dbReference type="InterPro" id="IPR008523">
    <property type="entry name" value="DUF805"/>
</dbReference>
<sequence>MVSMGKAFKLFWKNYVNFTGASTRAEYWWVQLWGIIAAVVWVVGLIPIMALVGDTEVATMANADTAAKMVAAMYKLVMQPSSLLLMFWMVIGLVGVVLVLIPGLALEIRRYRDAGLATWAIWTVWGLSLIGGWLSDSSSNSLMWHLLVGFTGLFAFISFMLTLMPTNFLAKVPGIGHGQMIQHTDNQVKQPKSFTIMNNSDDEL</sequence>
<evidence type="ECO:0000313" key="2">
    <source>
        <dbReference type="Proteomes" id="UP000254912"/>
    </source>
</evidence>
<protein>
    <submittedName>
        <fullName evidence="1">Uncharacterized membrane protein YhaH (DUF805 family)</fullName>
    </submittedName>
</protein>
<reference evidence="1 2" key="1">
    <citation type="submission" date="2018-07" db="EMBL/GenBank/DDBJ databases">
        <title>Genomic Encyclopedia of Type Strains, Phase III (KMG-III): the genomes of soil and plant-associated and newly described type strains.</title>
        <authorList>
            <person name="Whitman W."/>
        </authorList>
    </citation>
    <scope>NUCLEOTIDE SEQUENCE [LARGE SCALE GENOMIC DNA]</scope>
    <source>
        <strain evidence="1 2">CECT 7031</strain>
    </source>
</reference>
<comment type="caution">
    <text evidence="1">The sequence shown here is derived from an EMBL/GenBank/DDBJ whole genome shotgun (WGS) entry which is preliminary data.</text>
</comment>
<dbReference type="Proteomes" id="UP000254912">
    <property type="component" value="Unassembled WGS sequence"/>
</dbReference>
<accession>A0A288QL99</accession>
<evidence type="ECO:0000313" key="1">
    <source>
        <dbReference type="EMBL" id="RDL01030.1"/>
    </source>
</evidence>
<gene>
    <name evidence="1" type="ORF">DFP99_1604</name>
</gene>
<dbReference type="Pfam" id="PF05656">
    <property type="entry name" value="DUF805"/>
    <property type="match status" value="1"/>
</dbReference>
<name>A0A288QL99_9LACO</name>
<dbReference type="RefSeq" id="WP_070229565.1">
    <property type="nucleotide sequence ID" value="NZ_BJYO01000008.1"/>
</dbReference>
<dbReference type="GeneID" id="94545468"/>
<dbReference type="EMBL" id="QRAS01000006">
    <property type="protein sequence ID" value="RDL01030.1"/>
    <property type="molecule type" value="Genomic_DNA"/>
</dbReference>
<dbReference type="AlphaFoldDB" id="A0A288QL99"/>
<dbReference type="GO" id="GO:0016020">
    <property type="term" value="C:membrane"/>
    <property type="evidence" value="ECO:0007669"/>
    <property type="project" value="InterPro"/>
</dbReference>
<dbReference type="KEGG" id="wso:WSWS_00257"/>
<organism evidence="1 2">
    <name type="scientific">Weissella soli</name>
    <dbReference type="NCBI Taxonomy" id="155866"/>
    <lineage>
        <taxon>Bacteria</taxon>
        <taxon>Bacillati</taxon>
        <taxon>Bacillota</taxon>
        <taxon>Bacilli</taxon>
        <taxon>Lactobacillales</taxon>
        <taxon>Lactobacillaceae</taxon>
        <taxon>Weissella</taxon>
    </lineage>
</organism>